<dbReference type="OrthoDB" id="1192at10501"/>
<protein>
    <submittedName>
        <fullName evidence="1">Uncharacterized protein</fullName>
    </submittedName>
</protein>
<organismHost>
    <name type="scientific">Cafeteria roenbergensis</name>
    <name type="common">Marine flagellate</name>
    <dbReference type="NCBI Taxonomy" id="33653"/>
</organismHost>
<sequence length="611" mass="72256">MTELINLNNLNNLDNIDIYKDYNGNKLIHLIIIKNNYKLLEEYILKNFDLNLIDVNGNTPYHLLLTQFYNIDIFKKIINNKVCWNNKNNNKKSILYFIFTNYTIFNELKDYHKYFMTKEILDGNINNYNLICNYLLPNDIFKFNQIINFSNIQEPALFNLISNQHIKNLPDFLNKLIHVNKKLLNIRNELGDNLLGKFIILNKHNLNNQSNKKTIINLVDLGFDYNYLNPITGSNPFKLMLLYINDKKYLLSFIQKYSVDVNLKDNQGNNLGLFIIYLYNKHNLKPDKLFNYIISKSNKNYQNLDGHSINNLLNTYGNKNTNQTEITDLNLIKVDMVNTTEFRSRLDDILFYFIVLNKKYNNLHVPRFNNHLSSKELDFDSNSLSLPTEMSLTLDMLPFFISYQNQDTYFIHPYLNLLINKLYLKNPNDFAIVFLSIQDEENNLHANILLYDFSNKKIIRFEPYGNTSILDNDLDIILEEELTWNLNFTYIKPSDYMKGSGLQSLSDDNNIFNQKPGDFGGFCLAWSLWFVEMFLKNKTINLNDLIIKSMRKIIKKSSLVDYIRSYGDKISQEKYEIYKKIKLPQNIWSNLVFDENTNKLLEIEILNFINK</sequence>
<proteinExistence type="predicted"/>
<dbReference type="InterPro" id="IPR036770">
    <property type="entry name" value="Ankyrin_rpt-contain_sf"/>
</dbReference>
<gene>
    <name evidence="1" type="ORF">crov456</name>
</gene>
<dbReference type="Proteomes" id="UP000029781">
    <property type="component" value="Segment"/>
</dbReference>
<reference evidence="1 2" key="1">
    <citation type="journal article" date="2010" name="Proc. Natl. Acad. Sci. U.S.A.">
        <title>Giant virus with a remarkable complement of genes infects marine zooplankton.</title>
        <authorList>
            <person name="Fischer M.G."/>
            <person name="Allen M.J."/>
            <person name="Wilson W.H."/>
            <person name="Suttle C.A."/>
        </authorList>
    </citation>
    <scope>NUCLEOTIDE SEQUENCE [LARGE SCALE GENOMIC DNA]</scope>
    <source>
        <strain evidence="1 2">BV-PW1</strain>
    </source>
</reference>
<dbReference type="RefSeq" id="YP_003970089.1">
    <property type="nucleotide sequence ID" value="NC_014637.1"/>
</dbReference>
<accession>E3T5M7</accession>
<dbReference type="Gene3D" id="1.25.40.20">
    <property type="entry name" value="Ankyrin repeat-containing domain"/>
    <property type="match status" value="1"/>
</dbReference>
<dbReference type="GeneID" id="9887859"/>
<dbReference type="KEGG" id="vg:9887859"/>
<keyword evidence="2" id="KW-1185">Reference proteome</keyword>
<evidence type="ECO:0000313" key="2">
    <source>
        <dbReference type="Proteomes" id="UP000029781"/>
    </source>
</evidence>
<dbReference type="SUPFAM" id="SSF48403">
    <property type="entry name" value="Ankyrin repeat"/>
    <property type="match status" value="1"/>
</dbReference>
<dbReference type="EMBL" id="GU244497">
    <property type="protein sequence ID" value="ADO67490.1"/>
    <property type="molecule type" value="Genomic_DNA"/>
</dbReference>
<evidence type="ECO:0000313" key="1">
    <source>
        <dbReference type="EMBL" id="ADO67490.1"/>
    </source>
</evidence>
<organism evidence="1 2">
    <name type="scientific">Cafeteria roenbergensis virus (strain BV-PW1)</name>
    <name type="common">CroV</name>
    <dbReference type="NCBI Taxonomy" id="693272"/>
    <lineage>
        <taxon>Viruses</taxon>
        <taxon>Varidnaviria</taxon>
        <taxon>Bamfordvirae</taxon>
        <taxon>Nucleocytoviricota</taxon>
        <taxon>Megaviricetes</taxon>
        <taxon>Imitervirales</taxon>
        <taxon>Mimiviridae</taxon>
        <taxon>Aliimimivirinae</taxon>
        <taxon>Rheavirus</taxon>
        <taxon>Rheavirus sinusmexicani</taxon>
    </lineage>
</organism>
<name>E3T5M7_CROVB</name>